<evidence type="ECO:0000256" key="1">
    <source>
        <dbReference type="ARBA" id="ARBA00005871"/>
    </source>
</evidence>
<evidence type="ECO:0000256" key="4">
    <source>
        <dbReference type="ARBA" id="ARBA00022833"/>
    </source>
</evidence>
<dbReference type="InterPro" id="IPR006680">
    <property type="entry name" value="Amidohydro-rel"/>
</dbReference>
<name>A0A9P4TQJ0_9PLEO</name>
<dbReference type="AlphaFoldDB" id="A0A9P4TQJ0"/>
<dbReference type="SUPFAM" id="SSF51556">
    <property type="entry name" value="Metallo-dependent hydrolases"/>
    <property type="match status" value="1"/>
</dbReference>
<keyword evidence="5 8" id="KW-0456">Lyase</keyword>
<keyword evidence="11" id="KW-1185">Reference proteome</keyword>
<dbReference type="InterPro" id="IPR032466">
    <property type="entry name" value="Metal_Hydrolase"/>
</dbReference>
<comment type="catalytic activity">
    <reaction evidence="6">
        <text>6-methylsalicylate + H(+) = 3-methylphenol + CO2</text>
        <dbReference type="Rhea" id="RHEA:23112"/>
        <dbReference type="ChEBI" id="CHEBI:15378"/>
        <dbReference type="ChEBI" id="CHEBI:16526"/>
        <dbReference type="ChEBI" id="CHEBI:17231"/>
        <dbReference type="ChEBI" id="CHEBI:36658"/>
        <dbReference type="EC" id="4.1.1.52"/>
    </reaction>
    <physiologicalReaction direction="left-to-right" evidence="6">
        <dbReference type="Rhea" id="RHEA:23113"/>
    </physiologicalReaction>
</comment>
<evidence type="ECO:0000256" key="2">
    <source>
        <dbReference type="ARBA" id="ARBA00022723"/>
    </source>
</evidence>
<dbReference type="GO" id="GO:0046872">
    <property type="term" value="F:metal ion binding"/>
    <property type="evidence" value="ECO:0007669"/>
    <property type="project" value="UniProtKB-KW"/>
</dbReference>
<sequence>MADSLPRRIDVHSHFLPPDYREALLENGHERVDGMPAIPPWSPEAHLEMMEICNVSKSILSISSPGTHIASGKDELARRLTRRCNSYAASLKARYPDKFGFWASLPLPDVDAALKEIDITIDEGADGFGLMTNYHGNYLGAPELDPVFEKLNEVGATVFIHPTKPCTKCDGAISAQPVDALPFSDHYPIPMFEFFFDTARAFVNLFLSGTVERCPRVKFIIPHAGGAMPPLFSRFTQFAHVIPGGRKLDVQDVHQQLATRFFFDLAGFQFDGEKGGQGQLKALAHGFDISYDRFLYGSDFPFTPTRFVRAFADRMKDGLEHLFNVDEREAIYESNALKVLETGTMGKSKT</sequence>
<dbReference type="GO" id="GO:0047596">
    <property type="term" value="F:6-methylsalicylate decarboxylase activity"/>
    <property type="evidence" value="ECO:0007669"/>
    <property type="project" value="UniProtKB-EC"/>
</dbReference>
<accession>A0A9P4TQJ0</accession>
<dbReference type="GO" id="GO:0019748">
    <property type="term" value="P:secondary metabolic process"/>
    <property type="evidence" value="ECO:0007669"/>
    <property type="project" value="TreeGrafter"/>
</dbReference>
<dbReference type="OrthoDB" id="2832284at2759"/>
<dbReference type="GO" id="GO:0005829">
    <property type="term" value="C:cytosol"/>
    <property type="evidence" value="ECO:0007669"/>
    <property type="project" value="TreeGrafter"/>
</dbReference>
<dbReference type="InterPro" id="IPR032465">
    <property type="entry name" value="ACMSD"/>
</dbReference>
<gene>
    <name evidence="10" type="ORF">CC78DRAFT_540072</name>
</gene>
<keyword evidence="2" id="KW-0479">Metal-binding</keyword>
<evidence type="ECO:0000256" key="8">
    <source>
        <dbReference type="RuleBase" id="RU366045"/>
    </source>
</evidence>
<dbReference type="Proteomes" id="UP000800093">
    <property type="component" value="Unassembled WGS sequence"/>
</dbReference>
<evidence type="ECO:0000256" key="6">
    <source>
        <dbReference type="ARBA" id="ARBA00036832"/>
    </source>
</evidence>
<proteinExistence type="inferred from homology"/>
<dbReference type="Pfam" id="PF04909">
    <property type="entry name" value="Amidohydro_2"/>
    <property type="match status" value="1"/>
</dbReference>
<protein>
    <recommendedName>
        <fullName evidence="7">6-methylsalicylate decarboxylase</fullName>
        <ecNumber evidence="7">4.1.1.52</ecNumber>
    </recommendedName>
</protein>
<dbReference type="Gene3D" id="3.20.20.140">
    <property type="entry name" value="Metal-dependent hydrolases"/>
    <property type="match status" value="1"/>
</dbReference>
<dbReference type="EMBL" id="ML986582">
    <property type="protein sequence ID" value="KAF2269544.1"/>
    <property type="molecule type" value="Genomic_DNA"/>
</dbReference>
<evidence type="ECO:0000256" key="3">
    <source>
        <dbReference type="ARBA" id="ARBA00022793"/>
    </source>
</evidence>
<evidence type="ECO:0000259" key="9">
    <source>
        <dbReference type="Pfam" id="PF04909"/>
    </source>
</evidence>
<dbReference type="PANTHER" id="PTHR21240:SF29">
    <property type="entry name" value="AMIDOHYDROLASE-RELATED DOMAIN-CONTAINING PROTEIN"/>
    <property type="match status" value="1"/>
</dbReference>
<keyword evidence="3 8" id="KW-0210">Decarboxylase</keyword>
<evidence type="ECO:0000256" key="5">
    <source>
        <dbReference type="ARBA" id="ARBA00023239"/>
    </source>
</evidence>
<dbReference type="GO" id="GO:0016787">
    <property type="term" value="F:hydrolase activity"/>
    <property type="evidence" value="ECO:0007669"/>
    <property type="project" value="InterPro"/>
</dbReference>
<reference evidence="11" key="1">
    <citation type="journal article" date="2020" name="Stud. Mycol.">
        <title>101 Dothideomycetes genomes: A test case for predicting lifestyles and emergence of pathogens.</title>
        <authorList>
            <person name="Haridas S."/>
            <person name="Albert R."/>
            <person name="Binder M."/>
            <person name="Bloem J."/>
            <person name="LaButti K."/>
            <person name="Salamov A."/>
            <person name="Andreopoulos B."/>
            <person name="Baker S."/>
            <person name="Barry K."/>
            <person name="Bills G."/>
            <person name="Bluhm B."/>
            <person name="Cannon C."/>
            <person name="Castanera R."/>
            <person name="Culley D."/>
            <person name="Daum C."/>
            <person name="Ezra D."/>
            <person name="Gonzalez J."/>
            <person name="Henrissat B."/>
            <person name="Kuo A."/>
            <person name="Liang C."/>
            <person name="Lipzen A."/>
            <person name="Lutzoni F."/>
            <person name="Magnuson J."/>
            <person name="Mondo S."/>
            <person name="Nolan M."/>
            <person name="Ohm R."/>
            <person name="Pangilinan J."/>
            <person name="Park H.-J."/>
            <person name="Ramirez L."/>
            <person name="Alfaro M."/>
            <person name="Sun H."/>
            <person name="Tritt A."/>
            <person name="Yoshinaga Y."/>
            <person name="Zwiers L.-H."/>
            <person name="Turgeon B."/>
            <person name="Goodwin S."/>
            <person name="Spatafora J."/>
            <person name="Crous P."/>
            <person name="Grigoriev I."/>
        </authorList>
    </citation>
    <scope>NUCLEOTIDE SEQUENCE [LARGE SCALE GENOMIC DNA]</scope>
    <source>
        <strain evidence="11">CBS 304.66</strain>
    </source>
</reference>
<keyword evidence="4" id="KW-0862">Zinc</keyword>
<comment type="similarity">
    <text evidence="1">Belongs to the metallo-dependent hydrolases superfamily. ACMSD family.</text>
</comment>
<evidence type="ECO:0000256" key="7">
    <source>
        <dbReference type="ARBA" id="ARBA00038889"/>
    </source>
</evidence>
<comment type="caution">
    <text evidence="10">The sequence shown here is derived from an EMBL/GenBank/DDBJ whole genome shotgun (WGS) entry which is preliminary data.</text>
</comment>
<feature type="domain" description="Amidohydrolase-related" evidence="9">
    <location>
        <begin position="9"/>
        <end position="340"/>
    </location>
</feature>
<dbReference type="EC" id="4.1.1.52" evidence="7"/>
<organism evidence="10 11">
    <name type="scientific">Lojkania enalia</name>
    <dbReference type="NCBI Taxonomy" id="147567"/>
    <lineage>
        <taxon>Eukaryota</taxon>
        <taxon>Fungi</taxon>
        <taxon>Dikarya</taxon>
        <taxon>Ascomycota</taxon>
        <taxon>Pezizomycotina</taxon>
        <taxon>Dothideomycetes</taxon>
        <taxon>Pleosporomycetidae</taxon>
        <taxon>Pleosporales</taxon>
        <taxon>Pleosporales incertae sedis</taxon>
        <taxon>Lojkania</taxon>
    </lineage>
</organism>
<evidence type="ECO:0000313" key="11">
    <source>
        <dbReference type="Proteomes" id="UP000800093"/>
    </source>
</evidence>
<dbReference type="PANTHER" id="PTHR21240">
    <property type="entry name" value="2-AMINO-3-CARBOXYLMUCONATE-6-SEMIALDEHYDE DECARBOXYLASE"/>
    <property type="match status" value="1"/>
</dbReference>
<evidence type="ECO:0000313" key="10">
    <source>
        <dbReference type="EMBL" id="KAF2269544.1"/>
    </source>
</evidence>